<dbReference type="PANTHER" id="PTHR19818:SF139">
    <property type="entry name" value="PAIR-RULE PROTEIN ODD-PAIRED"/>
    <property type="match status" value="1"/>
</dbReference>
<gene>
    <name evidence="8" type="ORF">Ocin01_18733</name>
</gene>
<dbReference type="GO" id="GO:0008270">
    <property type="term" value="F:zinc ion binding"/>
    <property type="evidence" value="ECO:0007669"/>
    <property type="project" value="UniProtKB-KW"/>
</dbReference>
<dbReference type="GO" id="GO:0000981">
    <property type="term" value="F:DNA-binding transcription factor activity, RNA polymerase II-specific"/>
    <property type="evidence" value="ECO:0007669"/>
    <property type="project" value="TreeGrafter"/>
</dbReference>
<keyword evidence="9" id="KW-1185">Reference proteome</keyword>
<dbReference type="OrthoDB" id="8922241at2759"/>
<feature type="domain" description="C2H2-type" evidence="7">
    <location>
        <begin position="328"/>
        <end position="352"/>
    </location>
</feature>
<dbReference type="GO" id="GO:0000978">
    <property type="term" value="F:RNA polymerase II cis-regulatory region sequence-specific DNA binding"/>
    <property type="evidence" value="ECO:0007669"/>
    <property type="project" value="TreeGrafter"/>
</dbReference>
<dbReference type="Proteomes" id="UP000094527">
    <property type="component" value="Unassembled WGS sequence"/>
</dbReference>
<keyword evidence="4" id="KW-0862">Zinc</keyword>
<dbReference type="AlphaFoldDB" id="A0A1D2M4Q0"/>
<dbReference type="PANTHER" id="PTHR19818">
    <property type="entry name" value="ZINC FINGER PROTEIN ZIC AND GLI"/>
    <property type="match status" value="1"/>
</dbReference>
<reference evidence="8 9" key="1">
    <citation type="journal article" date="2016" name="Genome Biol. Evol.">
        <title>Gene Family Evolution Reflects Adaptation to Soil Environmental Stressors in the Genome of the Collembolan Orchesella cincta.</title>
        <authorList>
            <person name="Faddeeva-Vakhrusheva A."/>
            <person name="Derks M.F."/>
            <person name="Anvar S.Y."/>
            <person name="Agamennone V."/>
            <person name="Suring W."/>
            <person name="Smit S."/>
            <person name="van Straalen N.M."/>
            <person name="Roelofs D."/>
        </authorList>
    </citation>
    <scope>NUCLEOTIDE SEQUENCE [LARGE SCALE GENOMIC DNA]</scope>
    <source>
        <tissue evidence="8">Mixed pool</tissue>
    </source>
</reference>
<dbReference type="SUPFAM" id="SSF57667">
    <property type="entry name" value="beta-beta-alpha zinc fingers"/>
    <property type="match status" value="1"/>
</dbReference>
<dbReference type="OMA" id="CHEEANI"/>
<feature type="domain" description="C2H2-type" evidence="7">
    <location>
        <begin position="298"/>
        <end position="327"/>
    </location>
</feature>
<accession>A0A1D2M4Q0</accession>
<evidence type="ECO:0000256" key="2">
    <source>
        <dbReference type="ARBA" id="ARBA00022737"/>
    </source>
</evidence>
<evidence type="ECO:0000313" key="9">
    <source>
        <dbReference type="Proteomes" id="UP000094527"/>
    </source>
</evidence>
<dbReference type="STRING" id="48709.A0A1D2M4Q0"/>
<keyword evidence="2" id="KW-0677">Repeat</keyword>
<evidence type="ECO:0000256" key="3">
    <source>
        <dbReference type="ARBA" id="ARBA00022771"/>
    </source>
</evidence>
<dbReference type="Gene3D" id="3.30.160.60">
    <property type="entry name" value="Classic Zinc Finger"/>
    <property type="match status" value="2"/>
</dbReference>
<evidence type="ECO:0000259" key="7">
    <source>
        <dbReference type="PROSITE" id="PS50157"/>
    </source>
</evidence>
<dbReference type="PROSITE" id="PS00028">
    <property type="entry name" value="ZINC_FINGER_C2H2_1"/>
    <property type="match status" value="2"/>
</dbReference>
<organism evidence="8 9">
    <name type="scientific">Orchesella cincta</name>
    <name type="common">Springtail</name>
    <name type="synonym">Podura cincta</name>
    <dbReference type="NCBI Taxonomy" id="48709"/>
    <lineage>
        <taxon>Eukaryota</taxon>
        <taxon>Metazoa</taxon>
        <taxon>Ecdysozoa</taxon>
        <taxon>Arthropoda</taxon>
        <taxon>Hexapoda</taxon>
        <taxon>Collembola</taxon>
        <taxon>Entomobryomorpha</taxon>
        <taxon>Entomobryoidea</taxon>
        <taxon>Orchesellidae</taxon>
        <taxon>Orchesellinae</taxon>
        <taxon>Orchesella</taxon>
    </lineage>
</organism>
<evidence type="ECO:0000256" key="1">
    <source>
        <dbReference type="ARBA" id="ARBA00022723"/>
    </source>
</evidence>
<dbReference type="SMART" id="SM00355">
    <property type="entry name" value="ZnF_C2H2"/>
    <property type="match status" value="3"/>
</dbReference>
<evidence type="ECO:0000256" key="4">
    <source>
        <dbReference type="ARBA" id="ARBA00022833"/>
    </source>
</evidence>
<sequence>MDCSNGKKNLTSCLFCTCSTLEKGTVQVKKEVFSTPDHDDEDHLPQSVSAVEEDESVASLFVSSPDAAIGVELTTFFVVKNILKIPEKSLVEYLQLETPHRWFSLCSVCQDSVRRCLQTVQQISKLQSQLLKEETKLIEKIRRTKSATVAESPIWHNIRYLAANESNDGLGIFQSQSDNQMDSNSCHEEANIEVEHELNSENEEGIQEREGRYKCAHCPFSTDDKEHLKTHAISHLGGHQMERATTNRKVRCSPPSTLTPSKGRQRPSKSGSHQVDASAARFKCLKLPQRRRPGKRPFGCSWEGCGWSFARKGELTRHSLLHTGERPYICKTCCMSFNRKDSLNKHAKRHKT</sequence>
<evidence type="ECO:0000256" key="5">
    <source>
        <dbReference type="PROSITE-ProRule" id="PRU00042"/>
    </source>
</evidence>
<keyword evidence="1" id="KW-0479">Metal-binding</keyword>
<feature type="compositionally biased region" description="Polar residues" evidence="6">
    <location>
        <begin position="254"/>
        <end position="275"/>
    </location>
</feature>
<dbReference type="GO" id="GO:0005634">
    <property type="term" value="C:nucleus"/>
    <property type="evidence" value="ECO:0007669"/>
    <property type="project" value="UniProtKB-ARBA"/>
</dbReference>
<evidence type="ECO:0000313" key="8">
    <source>
        <dbReference type="EMBL" id="ODM87949.1"/>
    </source>
</evidence>
<dbReference type="InterPro" id="IPR050329">
    <property type="entry name" value="GLI_C2H2-zinc-finger"/>
</dbReference>
<dbReference type="FunFam" id="3.30.160.60:FF:000446">
    <property type="entry name" value="Zinc finger protein"/>
    <property type="match status" value="1"/>
</dbReference>
<protein>
    <submittedName>
        <fullName evidence="8">Krueppel-like factor 1</fullName>
    </submittedName>
</protein>
<comment type="caution">
    <text evidence="8">The sequence shown here is derived from an EMBL/GenBank/DDBJ whole genome shotgun (WGS) entry which is preliminary data.</text>
</comment>
<dbReference type="GO" id="GO:0045944">
    <property type="term" value="P:positive regulation of transcription by RNA polymerase II"/>
    <property type="evidence" value="ECO:0007669"/>
    <property type="project" value="UniProtKB-ARBA"/>
</dbReference>
<dbReference type="EMBL" id="LJIJ01004342">
    <property type="protein sequence ID" value="ODM87949.1"/>
    <property type="molecule type" value="Genomic_DNA"/>
</dbReference>
<evidence type="ECO:0000256" key="6">
    <source>
        <dbReference type="SAM" id="MobiDB-lite"/>
    </source>
</evidence>
<proteinExistence type="predicted"/>
<dbReference type="InterPro" id="IPR036236">
    <property type="entry name" value="Znf_C2H2_sf"/>
</dbReference>
<feature type="region of interest" description="Disordered" evidence="6">
    <location>
        <begin position="236"/>
        <end position="277"/>
    </location>
</feature>
<dbReference type="PROSITE" id="PS50157">
    <property type="entry name" value="ZINC_FINGER_C2H2_2"/>
    <property type="match status" value="2"/>
</dbReference>
<keyword evidence="3 5" id="KW-0863">Zinc-finger</keyword>
<dbReference type="FunFam" id="3.30.160.60:FF:000125">
    <property type="entry name" value="Putative zinc finger protein 143"/>
    <property type="match status" value="1"/>
</dbReference>
<dbReference type="Pfam" id="PF00096">
    <property type="entry name" value="zf-C2H2"/>
    <property type="match status" value="1"/>
</dbReference>
<name>A0A1D2M4Q0_ORCCI</name>
<dbReference type="InterPro" id="IPR013087">
    <property type="entry name" value="Znf_C2H2_type"/>
</dbReference>